<dbReference type="InterPro" id="IPR004607">
    <property type="entry name" value="GART"/>
</dbReference>
<dbReference type="Proteomes" id="UP000366872">
    <property type="component" value="Unassembled WGS sequence"/>
</dbReference>
<dbReference type="EMBL" id="CAAHFG010000001">
    <property type="protein sequence ID" value="VGO12255.1"/>
    <property type="molecule type" value="Genomic_DNA"/>
</dbReference>
<sequence>MLKLAIFGSGSGTNCQAIIDAIEAGTLDAEIKCVLADKKDAYILERARKHNIPAIYFDCAPFKTKLDGEAEQNVLKILEEHNVDFIALAGFMRIVKDGLLNAFAGRMINIHPSLLPSFPGLDGGKQAFDYGVKFTGCTVHFVDAGVDTGAVINQRMIAIENDDTLETMMEKLHAQEHIAYPEALQWIAEGRIQLDGRRITLK</sequence>
<feature type="active site" description="Proton donor" evidence="6">
    <location>
        <position position="111"/>
    </location>
</feature>
<dbReference type="RefSeq" id="WP_222847045.1">
    <property type="nucleotide sequence ID" value="NZ_CAAHFG010000001.1"/>
</dbReference>
<feature type="binding site" evidence="6">
    <location>
        <begin position="12"/>
        <end position="14"/>
    </location>
    <ligand>
        <name>N(1)-(5-phospho-beta-D-ribosyl)glycinamide</name>
        <dbReference type="ChEBI" id="CHEBI:143788"/>
    </ligand>
</feature>
<dbReference type="GO" id="GO:0005829">
    <property type="term" value="C:cytosol"/>
    <property type="evidence" value="ECO:0007669"/>
    <property type="project" value="TreeGrafter"/>
</dbReference>
<accession>A0A6C2TX54</accession>
<feature type="binding site" evidence="6">
    <location>
        <position position="65"/>
    </location>
    <ligand>
        <name>(6R)-10-formyltetrahydrofolate</name>
        <dbReference type="ChEBI" id="CHEBI:195366"/>
    </ligand>
</feature>
<evidence type="ECO:0000313" key="8">
    <source>
        <dbReference type="EMBL" id="VGO12255.1"/>
    </source>
</evidence>
<feature type="site" description="Raises pKa of active site His" evidence="6">
    <location>
        <position position="147"/>
    </location>
</feature>
<organism evidence="8 9">
    <name type="scientific">Pontiella desulfatans</name>
    <dbReference type="NCBI Taxonomy" id="2750659"/>
    <lineage>
        <taxon>Bacteria</taxon>
        <taxon>Pseudomonadati</taxon>
        <taxon>Kiritimatiellota</taxon>
        <taxon>Kiritimatiellia</taxon>
        <taxon>Kiritimatiellales</taxon>
        <taxon>Pontiellaceae</taxon>
        <taxon>Pontiella</taxon>
    </lineage>
</organism>
<comment type="function">
    <text evidence="6">Catalyzes the transfer of a formyl group from 10-formyltetrahydrofolate to 5-phospho-ribosyl-glycinamide (GAR), producing 5-phospho-ribosyl-N-formylglycinamide (FGAR) and tetrahydrofolate.</text>
</comment>
<dbReference type="GO" id="GO:0004644">
    <property type="term" value="F:phosphoribosylglycinamide formyltransferase activity"/>
    <property type="evidence" value="ECO:0007669"/>
    <property type="project" value="UniProtKB-UniRule"/>
</dbReference>
<protein>
    <recommendedName>
        <fullName evidence="6">Phosphoribosylglycinamide formyltransferase</fullName>
        <ecNumber evidence="6">2.1.2.2</ecNumber>
    </recommendedName>
    <alternativeName>
        <fullName evidence="6">5'-phosphoribosylglycinamide transformylase</fullName>
    </alternativeName>
    <alternativeName>
        <fullName evidence="6">GAR transformylase</fullName>
        <shortName evidence="6">GART</shortName>
    </alternativeName>
</protein>
<dbReference type="InterPro" id="IPR002376">
    <property type="entry name" value="Formyl_transf_N"/>
</dbReference>
<dbReference type="AlphaFoldDB" id="A0A6C2TX54"/>
<evidence type="ECO:0000256" key="4">
    <source>
        <dbReference type="ARBA" id="ARBA00038440"/>
    </source>
</evidence>
<keyword evidence="2 6" id="KW-0808">Transferase</keyword>
<dbReference type="SUPFAM" id="SSF53328">
    <property type="entry name" value="Formyltransferase"/>
    <property type="match status" value="1"/>
</dbReference>
<comment type="catalytic activity">
    <reaction evidence="5 6">
        <text>N(1)-(5-phospho-beta-D-ribosyl)glycinamide + (6R)-10-formyltetrahydrofolate = N(2)-formyl-N(1)-(5-phospho-beta-D-ribosyl)glycinamide + (6S)-5,6,7,8-tetrahydrofolate + H(+)</text>
        <dbReference type="Rhea" id="RHEA:15053"/>
        <dbReference type="ChEBI" id="CHEBI:15378"/>
        <dbReference type="ChEBI" id="CHEBI:57453"/>
        <dbReference type="ChEBI" id="CHEBI:143788"/>
        <dbReference type="ChEBI" id="CHEBI:147286"/>
        <dbReference type="ChEBI" id="CHEBI:195366"/>
        <dbReference type="EC" id="2.1.2.2"/>
    </reaction>
</comment>
<evidence type="ECO:0000256" key="5">
    <source>
        <dbReference type="ARBA" id="ARBA00047664"/>
    </source>
</evidence>
<dbReference type="HAMAP" id="MF_01930">
    <property type="entry name" value="PurN"/>
    <property type="match status" value="1"/>
</dbReference>
<evidence type="ECO:0000256" key="2">
    <source>
        <dbReference type="ARBA" id="ARBA00022679"/>
    </source>
</evidence>
<keyword evidence="3 6" id="KW-0658">Purine biosynthesis</keyword>
<dbReference type="EC" id="2.1.2.2" evidence="6"/>
<evidence type="ECO:0000256" key="1">
    <source>
        <dbReference type="ARBA" id="ARBA00005054"/>
    </source>
</evidence>
<evidence type="ECO:0000259" key="7">
    <source>
        <dbReference type="Pfam" id="PF00551"/>
    </source>
</evidence>
<dbReference type="PANTHER" id="PTHR43369">
    <property type="entry name" value="PHOSPHORIBOSYLGLYCINAMIDE FORMYLTRANSFERASE"/>
    <property type="match status" value="1"/>
</dbReference>
<dbReference type="CDD" id="cd08645">
    <property type="entry name" value="FMT_core_GART"/>
    <property type="match status" value="1"/>
</dbReference>
<feature type="domain" description="Formyl transferase N-terminal" evidence="7">
    <location>
        <begin position="3"/>
        <end position="184"/>
    </location>
</feature>
<reference evidence="8 9" key="1">
    <citation type="submission" date="2019-04" db="EMBL/GenBank/DDBJ databases">
        <authorList>
            <person name="Van Vliet M D."/>
        </authorList>
    </citation>
    <scope>NUCLEOTIDE SEQUENCE [LARGE SCALE GENOMIC DNA]</scope>
    <source>
        <strain evidence="8 9">F1</strain>
    </source>
</reference>
<dbReference type="PANTHER" id="PTHR43369:SF2">
    <property type="entry name" value="PHOSPHORIBOSYLGLYCINAMIDE FORMYLTRANSFERASE"/>
    <property type="match status" value="1"/>
</dbReference>
<dbReference type="PROSITE" id="PS00373">
    <property type="entry name" value="GART"/>
    <property type="match status" value="1"/>
</dbReference>
<proteinExistence type="inferred from homology"/>
<evidence type="ECO:0000313" key="9">
    <source>
        <dbReference type="Proteomes" id="UP000366872"/>
    </source>
</evidence>
<evidence type="ECO:0000256" key="3">
    <source>
        <dbReference type="ARBA" id="ARBA00022755"/>
    </source>
</evidence>
<feature type="binding site" evidence="6">
    <location>
        <position position="109"/>
    </location>
    <ligand>
        <name>(6R)-10-formyltetrahydrofolate</name>
        <dbReference type="ChEBI" id="CHEBI:195366"/>
    </ligand>
</feature>
<dbReference type="InterPro" id="IPR001555">
    <property type="entry name" value="GART_AS"/>
</dbReference>
<evidence type="ECO:0000256" key="6">
    <source>
        <dbReference type="HAMAP-Rule" id="MF_01930"/>
    </source>
</evidence>
<comment type="similarity">
    <text evidence="4 6">Belongs to the GART family.</text>
</comment>
<keyword evidence="9" id="KW-1185">Reference proteome</keyword>
<gene>
    <name evidence="6 8" type="primary">purN</name>
    <name evidence="8" type="ORF">PDESU_00806</name>
</gene>
<dbReference type="GO" id="GO:0006189">
    <property type="term" value="P:'de novo' IMP biosynthetic process"/>
    <property type="evidence" value="ECO:0007669"/>
    <property type="project" value="UniProtKB-UniRule"/>
</dbReference>
<comment type="pathway">
    <text evidence="1 6">Purine metabolism; IMP biosynthesis via de novo pathway; N(2)-formyl-N(1)-(5-phospho-D-ribosyl)glycinamide from N(1)-(5-phospho-D-ribosyl)glycinamide (10-formyl THF route): step 1/1.</text>
</comment>
<dbReference type="NCBIfam" id="TIGR00639">
    <property type="entry name" value="PurN"/>
    <property type="match status" value="1"/>
</dbReference>
<feature type="binding site" evidence="6">
    <location>
        <begin position="92"/>
        <end position="95"/>
    </location>
    <ligand>
        <name>(6R)-10-formyltetrahydrofolate</name>
        <dbReference type="ChEBI" id="CHEBI:195366"/>
    </ligand>
</feature>
<dbReference type="Pfam" id="PF00551">
    <property type="entry name" value="Formyl_trans_N"/>
    <property type="match status" value="1"/>
</dbReference>
<dbReference type="InterPro" id="IPR036477">
    <property type="entry name" value="Formyl_transf_N_sf"/>
</dbReference>
<dbReference type="UniPathway" id="UPA00074">
    <property type="reaction ID" value="UER00126"/>
</dbReference>
<dbReference type="Gene3D" id="3.40.50.170">
    <property type="entry name" value="Formyl transferase, N-terminal domain"/>
    <property type="match status" value="1"/>
</dbReference>
<name>A0A6C2TX54_PONDE</name>